<keyword evidence="1" id="KW-0479">Metal-binding</keyword>
<dbReference type="KEGG" id="mgel:G5B37_11180"/>
<evidence type="ECO:0000313" key="5">
    <source>
        <dbReference type="Proteomes" id="UP000505306"/>
    </source>
</evidence>
<reference evidence="4 5" key="1">
    <citation type="submission" date="2020-02" db="EMBL/GenBank/DDBJ databases">
        <title>Complete genome sequence of Flavobacteriaceae bacterium.</title>
        <authorList>
            <person name="Kim S.-J."/>
            <person name="Kim Y.-S."/>
            <person name="Kim K.-H."/>
        </authorList>
    </citation>
    <scope>NUCLEOTIDE SEQUENCE [LARGE SCALE GENOMIC DNA]</scope>
    <source>
        <strain evidence="4 5">RR4-40</strain>
    </source>
</reference>
<dbReference type="CDD" id="cd10917">
    <property type="entry name" value="CE4_NodB_like_6s_7s"/>
    <property type="match status" value="1"/>
</dbReference>
<feature type="domain" description="NodB homology" evidence="3">
    <location>
        <begin position="28"/>
        <end position="209"/>
    </location>
</feature>
<evidence type="ECO:0000313" key="4">
    <source>
        <dbReference type="EMBL" id="QIE60105.1"/>
    </source>
</evidence>
<accession>A0A6G6GNE3</accession>
<dbReference type="PANTHER" id="PTHR10587:SF133">
    <property type="entry name" value="CHITIN DEACETYLASE 1-RELATED"/>
    <property type="match status" value="1"/>
</dbReference>
<evidence type="ECO:0000256" key="1">
    <source>
        <dbReference type="ARBA" id="ARBA00022723"/>
    </source>
</evidence>
<dbReference type="PANTHER" id="PTHR10587">
    <property type="entry name" value="GLYCOSYL TRANSFERASE-RELATED"/>
    <property type="match status" value="1"/>
</dbReference>
<name>A0A6G6GNE3_9FLAO</name>
<keyword evidence="2" id="KW-0378">Hydrolase</keyword>
<dbReference type="InterPro" id="IPR002509">
    <property type="entry name" value="NODB_dom"/>
</dbReference>
<dbReference type="SUPFAM" id="SSF88713">
    <property type="entry name" value="Glycoside hydrolase/deacetylase"/>
    <property type="match status" value="1"/>
</dbReference>
<dbReference type="Proteomes" id="UP000505306">
    <property type="component" value="Chromosome"/>
</dbReference>
<dbReference type="Pfam" id="PF01522">
    <property type="entry name" value="Polysacc_deac_1"/>
    <property type="match status" value="1"/>
</dbReference>
<dbReference type="GO" id="GO:0005975">
    <property type="term" value="P:carbohydrate metabolic process"/>
    <property type="evidence" value="ECO:0007669"/>
    <property type="project" value="InterPro"/>
</dbReference>
<dbReference type="PROSITE" id="PS51677">
    <property type="entry name" value="NODB"/>
    <property type="match status" value="1"/>
</dbReference>
<dbReference type="GO" id="GO:0016810">
    <property type="term" value="F:hydrolase activity, acting on carbon-nitrogen (but not peptide) bonds"/>
    <property type="evidence" value="ECO:0007669"/>
    <property type="project" value="InterPro"/>
</dbReference>
<dbReference type="Gene3D" id="3.20.20.370">
    <property type="entry name" value="Glycoside hydrolase/deacetylase"/>
    <property type="match status" value="1"/>
</dbReference>
<protein>
    <submittedName>
        <fullName evidence="4">Polysaccharide deacetylase family protein</fullName>
    </submittedName>
</protein>
<keyword evidence="5" id="KW-1185">Reference proteome</keyword>
<proteinExistence type="predicted"/>
<dbReference type="GO" id="GO:0046872">
    <property type="term" value="F:metal ion binding"/>
    <property type="evidence" value="ECO:0007669"/>
    <property type="project" value="UniProtKB-KW"/>
</dbReference>
<dbReference type="RefSeq" id="WP_164680117.1">
    <property type="nucleotide sequence ID" value="NZ_CP049057.1"/>
</dbReference>
<organism evidence="4 5">
    <name type="scientific">Rasiella rasia</name>
    <dbReference type="NCBI Taxonomy" id="2744027"/>
    <lineage>
        <taxon>Bacteria</taxon>
        <taxon>Pseudomonadati</taxon>
        <taxon>Bacteroidota</taxon>
        <taxon>Flavobacteriia</taxon>
        <taxon>Flavobacteriales</taxon>
        <taxon>Flavobacteriaceae</taxon>
        <taxon>Rasiella</taxon>
    </lineage>
</organism>
<dbReference type="InterPro" id="IPR011330">
    <property type="entry name" value="Glyco_hydro/deAcase_b/a-brl"/>
</dbReference>
<gene>
    <name evidence="4" type="ORF">G5B37_11180</name>
</gene>
<dbReference type="GO" id="GO:0016020">
    <property type="term" value="C:membrane"/>
    <property type="evidence" value="ECO:0007669"/>
    <property type="project" value="TreeGrafter"/>
</dbReference>
<dbReference type="AlphaFoldDB" id="A0A6G6GNE3"/>
<dbReference type="EMBL" id="CP049057">
    <property type="protein sequence ID" value="QIE60105.1"/>
    <property type="molecule type" value="Genomic_DNA"/>
</dbReference>
<dbReference type="InterPro" id="IPR050248">
    <property type="entry name" value="Polysacc_deacetylase_ArnD"/>
</dbReference>
<evidence type="ECO:0000259" key="3">
    <source>
        <dbReference type="PROSITE" id="PS51677"/>
    </source>
</evidence>
<sequence>MKPYLVKTPKFVQWIFPRRRWAFSHKSPKVYLTFDDGPIPEVTPWVLDLLRKYNAKATFFCIGDNVRKHPKIFKQLLSEGHTFGNHTFHHLKGTKTETSEYLNDVALFEAEIRNHHVTASKLFRPPYGKLTGKQAELLTKQGYQIIMWNVLSADFDSEISEEKCLKNVIKNINPGSIVVFHDSLKAEKKLRYVLPKVLEFTSKKGWSCESIS</sequence>
<evidence type="ECO:0000256" key="2">
    <source>
        <dbReference type="ARBA" id="ARBA00022801"/>
    </source>
</evidence>